<dbReference type="InterPro" id="IPR003593">
    <property type="entry name" value="AAA+_ATPase"/>
</dbReference>
<dbReference type="EMBL" id="LRAD01000017">
    <property type="protein sequence ID" value="KXZ61456.1"/>
    <property type="molecule type" value="Genomic_DNA"/>
</dbReference>
<evidence type="ECO:0000256" key="3">
    <source>
        <dbReference type="ARBA" id="ARBA00022475"/>
    </source>
</evidence>
<evidence type="ECO:0000256" key="1">
    <source>
        <dbReference type="ARBA" id="ARBA00004202"/>
    </source>
</evidence>
<dbReference type="PANTHER" id="PTHR42771:SF2">
    <property type="entry name" value="IRON(3+)-HYDROXAMATE IMPORT ATP-BINDING PROTEIN FHUC"/>
    <property type="match status" value="1"/>
</dbReference>
<sequence>MTSSPEAPRLAARALAAGYPSRRVIDDLDLELAPGRVTMIIGANASGKSTLLGTLARLHPPLAGRVEIDDADVRGIPRRQLAQTVGLLPQHPTAPDGVTVAELVGRGRHPHRGLLQRWSAHDTARVDEAMAWTGITDLAERPVGDLSGGQRQRVWIAMALAQDPRILLLDEPTTFLDLSHQLEVLDLLSDLNRERGTTVVAVLHDLNLAARYADELVVMHAGSVIAHGAPTEVMTAETIRRAFGLASLVMPDPLTGTPIIIPVPSASASARVDGAIPARP</sequence>
<evidence type="ECO:0000256" key="4">
    <source>
        <dbReference type="ARBA" id="ARBA00022496"/>
    </source>
</evidence>
<keyword evidence="9" id="KW-0472">Membrane</keyword>
<keyword evidence="8" id="KW-0406">Ion transport</keyword>
<evidence type="ECO:0000256" key="9">
    <source>
        <dbReference type="ARBA" id="ARBA00023136"/>
    </source>
</evidence>
<dbReference type="InterPro" id="IPR017871">
    <property type="entry name" value="ABC_transporter-like_CS"/>
</dbReference>
<dbReference type="InterPro" id="IPR027417">
    <property type="entry name" value="P-loop_NTPase"/>
</dbReference>
<evidence type="ECO:0000256" key="2">
    <source>
        <dbReference type="ARBA" id="ARBA00022448"/>
    </source>
</evidence>
<dbReference type="PROSITE" id="PS50893">
    <property type="entry name" value="ABC_TRANSPORTER_2"/>
    <property type="match status" value="1"/>
</dbReference>
<dbReference type="PANTHER" id="PTHR42771">
    <property type="entry name" value="IRON(3+)-HYDROXAMATE IMPORT ATP-BINDING PROTEIN FHUC"/>
    <property type="match status" value="1"/>
</dbReference>
<name>A0A150HH56_9MICO</name>
<dbReference type="AlphaFoldDB" id="A0A150HH56"/>
<dbReference type="GO" id="GO:0016887">
    <property type="term" value="F:ATP hydrolysis activity"/>
    <property type="evidence" value="ECO:0007669"/>
    <property type="project" value="InterPro"/>
</dbReference>
<proteinExistence type="predicted"/>
<dbReference type="InterPro" id="IPR003439">
    <property type="entry name" value="ABC_transporter-like_ATP-bd"/>
</dbReference>
<keyword evidence="3" id="KW-1003">Cell membrane</keyword>
<dbReference type="InterPro" id="IPR051535">
    <property type="entry name" value="Siderophore_ABC-ATPase"/>
</dbReference>
<dbReference type="PATRIC" id="fig|36807.3.peg.470"/>
<keyword evidence="5" id="KW-0547">Nucleotide-binding</keyword>
<evidence type="ECO:0000256" key="8">
    <source>
        <dbReference type="ARBA" id="ARBA00023065"/>
    </source>
</evidence>
<dbReference type="GO" id="GO:0005886">
    <property type="term" value="C:plasma membrane"/>
    <property type="evidence" value="ECO:0007669"/>
    <property type="project" value="UniProtKB-SubCell"/>
</dbReference>
<dbReference type="CDD" id="cd03214">
    <property type="entry name" value="ABC_Iron-Siderophores_B12_Hemin"/>
    <property type="match status" value="1"/>
</dbReference>
<evidence type="ECO:0000259" key="10">
    <source>
        <dbReference type="PROSITE" id="PS50893"/>
    </source>
</evidence>
<organism evidence="11 12">
    <name type="scientific">Microbacterium laevaniformans</name>
    <dbReference type="NCBI Taxonomy" id="36807"/>
    <lineage>
        <taxon>Bacteria</taxon>
        <taxon>Bacillati</taxon>
        <taxon>Actinomycetota</taxon>
        <taxon>Actinomycetes</taxon>
        <taxon>Micrococcales</taxon>
        <taxon>Microbacteriaceae</taxon>
        <taxon>Microbacterium</taxon>
    </lineage>
</organism>
<dbReference type="GO" id="GO:0006826">
    <property type="term" value="P:iron ion transport"/>
    <property type="evidence" value="ECO:0007669"/>
    <property type="project" value="UniProtKB-KW"/>
</dbReference>
<protein>
    <submittedName>
        <fullName evidence="11">Putative siderophore transport system ATP-binding protein YusV</fullName>
    </submittedName>
</protein>
<keyword evidence="12" id="KW-1185">Reference proteome</keyword>
<dbReference type="Proteomes" id="UP000075357">
    <property type="component" value="Unassembled WGS sequence"/>
</dbReference>
<dbReference type="SUPFAM" id="SSF52540">
    <property type="entry name" value="P-loop containing nucleoside triphosphate hydrolases"/>
    <property type="match status" value="1"/>
</dbReference>
<comment type="caution">
    <text evidence="11">The sequence shown here is derived from an EMBL/GenBank/DDBJ whole genome shotgun (WGS) entry which is preliminary data.</text>
</comment>
<comment type="subcellular location">
    <subcellularLocation>
        <location evidence="1">Cell membrane</location>
        <topology evidence="1">Peripheral membrane protein</topology>
    </subcellularLocation>
</comment>
<dbReference type="PROSITE" id="PS00211">
    <property type="entry name" value="ABC_TRANSPORTER_1"/>
    <property type="match status" value="1"/>
</dbReference>
<dbReference type="SMART" id="SM00382">
    <property type="entry name" value="AAA"/>
    <property type="match status" value="1"/>
</dbReference>
<dbReference type="Gene3D" id="3.40.50.300">
    <property type="entry name" value="P-loop containing nucleotide triphosphate hydrolases"/>
    <property type="match status" value="1"/>
</dbReference>
<keyword evidence="7" id="KW-0408">Iron</keyword>
<dbReference type="RefSeq" id="WP_061681561.1">
    <property type="nucleotide sequence ID" value="NZ_LRAD01000017.1"/>
</dbReference>
<dbReference type="Pfam" id="PF00005">
    <property type="entry name" value="ABC_tran"/>
    <property type="match status" value="1"/>
</dbReference>
<evidence type="ECO:0000313" key="11">
    <source>
        <dbReference type="EMBL" id="KXZ61456.1"/>
    </source>
</evidence>
<keyword evidence="4" id="KW-0410">Iron transport</keyword>
<reference evidence="11 12" key="1">
    <citation type="submission" date="2016-01" db="EMBL/GenBank/DDBJ databases">
        <title>Draft genome sequences of Microbacterium laevaniformans LCDC 91-0039 and the type strain of Microbacterium hominis LCDC 84-209.</title>
        <authorList>
            <person name="Bernier A.-M."/>
            <person name="Bernard K."/>
        </authorList>
    </citation>
    <scope>NUCLEOTIDE SEQUENCE [LARGE SCALE GENOMIC DNA]</scope>
    <source>
        <strain evidence="11 12">LCDC 91-0039</strain>
    </source>
</reference>
<dbReference type="GO" id="GO:0005524">
    <property type="term" value="F:ATP binding"/>
    <property type="evidence" value="ECO:0007669"/>
    <property type="project" value="UniProtKB-KW"/>
</dbReference>
<evidence type="ECO:0000256" key="5">
    <source>
        <dbReference type="ARBA" id="ARBA00022741"/>
    </source>
</evidence>
<accession>A0A150HH56</accession>
<dbReference type="STRING" id="36807.Mlaev_00454"/>
<keyword evidence="6 11" id="KW-0067">ATP-binding</keyword>
<keyword evidence="2" id="KW-0813">Transport</keyword>
<dbReference type="FunFam" id="3.40.50.300:FF:000134">
    <property type="entry name" value="Iron-enterobactin ABC transporter ATP-binding protein"/>
    <property type="match status" value="1"/>
</dbReference>
<feature type="domain" description="ABC transporter" evidence="10">
    <location>
        <begin position="10"/>
        <end position="246"/>
    </location>
</feature>
<evidence type="ECO:0000313" key="12">
    <source>
        <dbReference type="Proteomes" id="UP000075357"/>
    </source>
</evidence>
<evidence type="ECO:0000256" key="6">
    <source>
        <dbReference type="ARBA" id="ARBA00022840"/>
    </source>
</evidence>
<evidence type="ECO:0000256" key="7">
    <source>
        <dbReference type="ARBA" id="ARBA00023004"/>
    </source>
</evidence>
<gene>
    <name evidence="11" type="primary">yusV</name>
    <name evidence="11" type="ORF">Mlaev_00454</name>
</gene>